<organism evidence="1">
    <name type="scientific">Arion vulgaris</name>
    <dbReference type="NCBI Taxonomy" id="1028688"/>
    <lineage>
        <taxon>Eukaryota</taxon>
        <taxon>Metazoa</taxon>
        <taxon>Spiralia</taxon>
        <taxon>Lophotrochozoa</taxon>
        <taxon>Mollusca</taxon>
        <taxon>Gastropoda</taxon>
        <taxon>Heterobranchia</taxon>
        <taxon>Euthyneura</taxon>
        <taxon>Panpulmonata</taxon>
        <taxon>Eupulmonata</taxon>
        <taxon>Stylommatophora</taxon>
        <taxon>Helicina</taxon>
        <taxon>Arionoidea</taxon>
        <taxon>Arionidae</taxon>
        <taxon>Arion</taxon>
    </lineage>
</organism>
<dbReference type="EMBL" id="HACG01010012">
    <property type="protein sequence ID" value="CEK56877.1"/>
    <property type="molecule type" value="Transcribed_RNA"/>
</dbReference>
<dbReference type="AlphaFoldDB" id="A0A0B6YL03"/>
<proteinExistence type="predicted"/>
<evidence type="ECO:0000313" key="1">
    <source>
        <dbReference type="EMBL" id="CEK56877.1"/>
    </source>
</evidence>
<gene>
    <name evidence="1" type="primary">ORF28735</name>
</gene>
<reference evidence="1" key="1">
    <citation type="submission" date="2014-12" db="EMBL/GenBank/DDBJ databases">
        <title>Insight into the proteome of Arion vulgaris.</title>
        <authorList>
            <person name="Aradska J."/>
            <person name="Bulat T."/>
            <person name="Smidak R."/>
            <person name="Sarate P."/>
            <person name="Gangsoo J."/>
            <person name="Sialana F."/>
            <person name="Bilban M."/>
            <person name="Lubec G."/>
        </authorList>
    </citation>
    <scope>NUCLEOTIDE SEQUENCE</scope>
    <source>
        <tissue evidence="1">Skin</tissue>
    </source>
</reference>
<protein>
    <submittedName>
        <fullName evidence="1">Uncharacterized protein</fullName>
    </submittedName>
</protein>
<accession>A0A0B6YL03</accession>
<feature type="non-terminal residue" evidence="1">
    <location>
        <position position="1"/>
    </location>
</feature>
<sequence>AGFGDRRTYTLSRGNSSEVCYAWRSRIKYVDVEVFDQLCRQVYYKLGYLPANSEKDLRNLHLSLKFEKQYIT</sequence>
<name>A0A0B6YL03_9EUPU</name>